<dbReference type="GO" id="GO:0005886">
    <property type="term" value="C:plasma membrane"/>
    <property type="evidence" value="ECO:0007669"/>
    <property type="project" value="UniProtKB-SubCell"/>
</dbReference>
<dbReference type="EMBL" id="NGJZ01000002">
    <property type="protein sequence ID" value="RSU07016.1"/>
    <property type="molecule type" value="Genomic_DNA"/>
</dbReference>
<keyword evidence="3" id="KW-1003">Cell membrane</keyword>
<proteinExistence type="inferred from homology"/>
<reference evidence="9 10" key="1">
    <citation type="submission" date="2017-05" db="EMBL/GenBank/DDBJ databases">
        <title>Vagococcus spp. assemblies.</title>
        <authorList>
            <person name="Gulvik C.A."/>
        </authorList>
    </citation>
    <scope>NUCLEOTIDE SEQUENCE [LARGE SCALE GENOMIC DNA]</scope>
    <source>
        <strain evidence="9 10">DSM 24756</strain>
    </source>
</reference>
<evidence type="ECO:0000256" key="2">
    <source>
        <dbReference type="ARBA" id="ARBA00005745"/>
    </source>
</evidence>
<dbReference type="RefSeq" id="WP_170168971.1">
    <property type="nucleotide sequence ID" value="NZ_JBHLWU010000002.1"/>
</dbReference>
<dbReference type="Pfam" id="PF00482">
    <property type="entry name" value="T2SSF"/>
    <property type="match status" value="2"/>
</dbReference>
<comment type="subcellular location">
    <subcellularLocation>
        <location evidence="1">Cell membrane</location>
        <topology evidence="1">Multi-pass membrane protein</topology>
    </subcellularLocation>
</comment>
<keyword evidence="10" id="KW-1185">Reference proteome</keyword>
<dbReference type="PRINTS" id="PR00812">
    <property type="entry name" value="BCTERIALGSPF"/>
</dbReference>
<evidence type="ECO:0000256" key="6">
    <source>
        <dbReference type="ARBA" id="ARBA00023136"/>
    </source>
</evidence>
<protein>
    <recommendedName>
        <fullName evidence="8">Type II secretion system protein GspF domain-containing protein</fullName>
    </recommendedName>
</protein>
<feature type="domain" description="Type II secretion system protein GspF" evidence="8">
    <location>
        <begin position="231"/>
        <end position="352"/>
    </location>
</feature>
<gene>
    <name evidence="9" type="ORF">CBF30_07085</name>
</gene>
<dbReference type="Proteomes" id="UP000288669">
    <property type="component" value="Unassembled WGS sequence"/>
</dbReference>
<feature type="transmembrane region" description="Helical" evidence="7">
    <location>
        <begin position="333"/>
        <end position="354"/>
    </location>
</feature>
<name>A0A430AGG9_9ENTE</name>
<dbReference type="Gene3D" id="1.20.81.30">
    <property type="entry name" value="Type II secretion system (T2SS), domain F"/>
    <property type="match status" value="2"/>
</dbReference>
<organism evidence="9 10">
    <name type="scientific">Vagococcus entomophilus</name>
    <dbReference type="NCBI Taxonomy" id="1160095"/>
    <lineage>
        <taxon>Bacteria</taxon>
        <taxon>Bacillati</taxon>
        <taxon>Bacillota</taxon>
        <taxon>Bacilli</taxon>
        <taxon>Lactobacillales</taxon>
        <taxon>Enterococcaceae</taxon>
        <taxon>Vagococcus</taxon>
    </lineage>
</organism>
<keyword evidence="5 7" id="KW-1133">Transmembrane helix</keyword>
<dbReference type="InterPro" id="IPR047692">
    <property type="entry name" value="T4P_ComGB"/>
</dbReference>
<feature type="transmembrane region" description="Helical" evidence="7">
    <location>
        <begin position="205"/>
        <end position="226"/>
    </location>
</feature>
<comment type="caution">
    <text evidence="9">The sequence shown here is derived from an EMBL/GenBank/DDBJ whole genome shotgun (WGS) entry which is preliminary data.</text>
</comment>
<comment type="similarity">
    <text evidence="2">Belongs to the GSP F family.</text>
</comment>
<evidence type="ECO:0000256" key="4">
    <source>
        <dbReference type="ARBA" id="ARBA00022692"/>
    </source>
</evidence>
<evidence type="ECO:0000256" key="1">
    <source>
        <dbReference type="ARBA" id="ARBA00004651"/>
    </source>
</evidence>
<evidence type="ECO:0000259" key="8">
    <source>
        <dbReference type="Pfam" id="PF00482"/>
    </source>
</evidence>
<keyword evidence="4 7" id="KW-0812">Transmembrane</keyword>
<dbReference type="InterPro" id="IPR018076">
    <property type="entry name" value="T2SS_GspF_dom"/>
</dbReference>
<evidence type="ECO:0000313" key="10">
    <source>
        <dbReference type="Proteomes" id="UP000288669"/>
    </source>
</evidence>
<evidence type="ECO:0000256" key="7">
    <source>
        <dbReference type="SAM" id="Phobius"/>
    </source>
</evidence>
<accession>A0A430AGG9</accession>
<evidence type="ECO:0000256" key="5">
    <source>
        <dbReference type="ARBA" id="ARBA00022989"/>
    </source>
</evidence>
<feature type="transmembrane region" description="Helical" evidence="7">
    <location>
        <begin position="171"/>
        <end position="193"/>
    </location>
</feature>
<evidence type="ECO:0000313" key="9">
    <source>
        <dbReference type="EMBL" id="RSU07016.1"/>
    </source>
</evidence>
<keyword evidence="6 7" id="KW-0472">Membrane</keyword>
<feature type="transmembrane region" description="Helical" evidence="7">
    <location>
        <begin position="136"/>
        <end position="159"/>
    </location>
</feature>
<dbReference type="InterPro" id="IPR003004">
    <property type="entry name" value="GspF/PilC"/>
</dbReference>
<dbReference type="PANTHER" id="PTHR30012">
    <property type="entry name" value="GENERAL SECRETION PATHWAY PROTEIN"/>
    <property type="match status" value="1"/>
</dbReference>
<sequence length="361" mass="41513">MKQELDGNGCWEKLGQGGRLLKKLFKMNFSMRIKLNEQQRLVQLLADLLAFGLSIQDSLHFLIKIEIKNNCSIQKMEQDLSEGRYVYQIFAHLQLSPIYIAQISLADVHGDLSGTLGNIAKQLDMWQKQRKKLWKILLYPLTLFCILLSVVMGMNYFLLPQLRLTGQKSPAIYFLRYMPIVTFGLVILVVLGVASGKIYLRNKTALYQANLFVSVPLIGGYAQMYYTSFFALEWGKLLLQGLELKEIVEIMSGEGTTRLMKEMANELRKGFEEGKSIADKIQEWPFLLKGFKQVIEQGEVKGILGKEMVFYAEQLSKNLLEKVQYFFNLFQPFLFLLIAILIISVYGSLLLPIYNEMERLI</sequence>
<dbReference type="InterPro" id="IPR042094">
    <property type="entry name" value="T2SS_GspF_sf"/>
</dbReference>
<dbReference type="AlphaFoldDB" id="A0A430AGG9"/>
<evidence type="ECO:0000256" key="3">
    <source>
        <dbReference type="ARBA" id="ARBA00022475"/>
    </source>
</evidence>
<dbReference type="NCBIfam" id="NF041012">
    <property type="entry name" value="T4P_ComGB"/>
    <property type="match status" value="1"/>
</dbReference>
<dbReference type="PANTHER" id="PTHR30012:SF0">
    <property type="entry name" value="TYPE II SECRETION SYSTEM PROTEIN F-RELATED"/>
    <property type="match status" value="1"/>
</dbReference>
<feature type="domain" description="Type II secretion system protein GspF" evidence="8">
    <location>
        <begin position="42"/>
        <end position="160"/>
    </location>
</feature>